<organism evidence="1 2">
    <name type="scientific">Columbia Basin potato purple top phytoplasma</name>
    <dbReference type="NCBI Taxonomy" id="307134"/>
    <lineage>
        <taxon>Bacteria</taxon>
        <taxon>Bacillati</taxon>
        <taxon>Mycoplasmatota</taxon>
        <taxon>Mollicutes</taxon>
        <taxon>Acholeplasmatales</taxon>
        <taxon>Acholeplasmataceae</taxon>
        <taxon>Candidatus Phytoplasma</taxon>
        <taxon>16SrVI (Clover proliferation group)</taxon>
    </lineage>
</organism>
<gene>
    <name evidence="1" type="ORF">M8044_000079</name>
</gene>
<reference evidence="1 2" key="1">
    <citation type="journal article" date="2023" name="Plant">
        <title>Draft Genome Sequence Resource of CBPPT1, a 'Candidatus Phytoplasma trifolii'-Related Strain Associated with Potato Purple Top Disease in the Columbia Basin, U.S.A.</title>
        <authorList>
            <person name="Wei W."/>
            <person name="Shao J."/>
            <person name="Bottner-Parker K.D."/>
            <person name="Zhao Y."/>
        </authorList>
    </citation>
    <scope>NUCLEOTIDE SEQUENCE [LARGE SCALE GENOMIC DNA]</scope>
    <source>
        <strain evidence="1 2">CBPPT1</strain>
    </source>
</reference>
<evidence type="ECO:0000313" key="1">
    <source>
        <dbReference type="EMBL" id="MDC9031860.1"/>
    </source>
</evidence>
<protein>
    <submittedName>
        <fullName evidence="1">Uncharacterized protein</fullName>
    </submittedName>
</protein>
<proteinExistence type="predicted"/>
<sequence length="34" mass="4204">MYNINVFVIKIYKENEFLNKEIIKIKNITILKYI</sequence>
<evidence type="ECO:0000313" key="2">
    <source>
        <dbReference type="Proteomes" id="UP001221763"/>
    </source>
</evidence>
<dbReference type="Proteomes" id="UP001221763">
    <property type="component" value="Unassembled WGS sequence"/>
</dbReference>
<name>A0ABT5L854_9MOLU</name>
<comment type="caution">
    <text evidence="1">The sequence shown here is derived from an EMBL/GenBank/DDBJ whole genome shotgun (WGS) entry which is preliminary data.</text>
</comment>
<dbReference type="EMBL" id="JANHJP010000001">
    <property type="protein sequence ID" value="MDC9031860.1"/>
    <property type="molecule type" value="Genomic_DNA"/>
</dbReference>
<accession>A0ABT5L854</accession>
<keyword evidence="2" id="KW-1185">Reference proteome</keyword>